<reference evidence="5 6" key="1">
    <citation type="submission" date="2013-11" db="EMBL/GenBank/DDBJ databases">
        <title>Draft genome of the bovine lungworm Dictyocaulus viviparus.</title>
        <authorList>
            <person name="Mitreva M."/>
        </authorList>
    </citation>
    <scope>NUCLEOTIDE SEQUENCE [LARGE SCALE GENOMIC DNA]</scope>
    <source>
        <strain evidence="5 6">HannoverDv2000</strain>
    </source>
</reference>
<protein>
    <recommendedName>
        <fullName evidence="7">Bardet-Biedl syndrome 7 protein</fullName>
    </recommendedName>
</protein>
<feature type="coiled-coil region" evidence="1">
    <location>
        <begin position="289"/>
        <end position="316"/>
    </location>
</feature>
<dbReference type="GO" id="GO:0034464">
    <property type="term" value="C:BBSome"/>
    <property type="evidence" value="ECO:0007669"/>
    <property type="project" value="TreeGrafter"/>
</dbReference>
<organism evidence="5 6">
    <name type="scientific">Dictyocaulus viviparus</name>
    <name type="common">Bovine lungworm</name>
    <dbReference type="NCBI Taxonomy" id="29172"/>
    <lineage>
        <taxon>Eukaryota</taxon>
        <taxon>Metazoa</taxon>
        <taxon>Ecdysozoa</taxon>
        <taxon>Nematoda</taxon>
        <taxon>Chromadorea</taxon>
        <taxon>Rhabditida</taxon>
        <taxon>Rhabditina</taxon>
        <taxon>Rhabditomorpha</taxon>
        <taxon>Strongyloidea</taxon>
        <taxon>Metastrongylidae</taxon>
        <taxon>Dictyocaulus</taxon>
    </lineage>
</organism>
<gene>
    <name evidence="5" type="ORF">DICVIV_08399</name>
</gene>
<dbReference type="STRING" id="29172.A0A0D8XP81"/>
<feature type="domain" description="BBS7 GAE" evidence="3">
    <location>
        <begin position="325"/>
        <end position="429"/>
    </location>
</feature>
<dbReference type="AlphaFoldDB" id="A0A0D8XP81"/>
<reference evidence="6" key="2">
    <citation type="journal article" date="2016" name="Sci. Rep.">
        <title>Dictyocaulus viviparus genome, variome and transcriptome elucidate lungworm biology and support future intervention.</title>
        <authorList>
            <person name="McNulty S.N."/>
            <person name="Strube C."/>
            <person name="Rosa B.A."/>
            <person name="Martin J.C."/>
            <person name="Tyagi R."/>
            <person name="Choi Y.J."/>
            <person name="Wang Q."/>
            <person name="Hallsworth Pepin K."/>
            <person name="Zhang X."/>
            <person name="Ozersky P."/>
            <person name="Wilson R.K."/>
            <person name="Sternberg P.W."/>
            <person name="Gasser R.B."/>
            <person name="Mitreva M."/>
        </authorList>
    </citation>
    <scope>NUCLEOTIDE SEQUENCE [LARGE SCALE GENOMIC DNA]</scope>
    <source>
        <strain evidence="6">HannoverDv2000</strain>
    </source>
</reference>
<feature type="domain" description="BBS7 beta-propeller" evidence="4">
    <location>
        <begin position="87"/>
        <end position="269"/>
    </location>
</feature>
<evidence type="ECO:0000313" key="5">
    <source>
        <dbReference type="EMBL" id="KJH45562.1"/>
    </source>
</evidence>
<dbReference type="InterPro" id="IPR036322">
    <property type="entry name" value="WD40_repeat_dom_sf"/>
</dbReference>
<proteinExistence type="predicted"/>
<name>A0A0D8XP81_DICVI</name>
<dbReference type="InterPro" id="IPR056334">
    <property type="entry name" value="BBS7_GAE_dom"/>
</dbReference>
<dbReference type="EMBL" id="KN716401">
    <property type="protein sequence ID" value="KJH45562.1"/>
    <property type="molecule type" value="Genomic_DNA"/>
</dbReference>
<dbReference type="GO" id="GO:0043005">
    <property type="term" value="C:neuron projection"/>
    <property type="evidence" value="ECO:0007669"/>
    <property type="project" value="TreeGrafter"/>
</dbReference>
<dbReference type="PANTHER" id="PTHR16074">
    <property type="entry name" value="BARDET-BIEDL SYNDROME 7 PROTEIN"/>
    <property type="match status" value="1"/>
</dbReference>
<feature type="region of interest" description="Disordered" evidence="2">
    <location>
        <begin position="426"/>
        <end position="448"/>
    </location>
</feature>
<dbReference type="GO" id="GO:0016020">
    <property type="term" value="C:membrane"/>
    <property type="evidence" value="ECO:0007669"/>
    <property type="project" value="TreeGrafter"/>
</dbReference>
<dbReference type="GO" id="GO:0005930">
    <property type="term" value="C:axoneme"/>
    <property type="evidence" value="ECO:0007669"/>
    <property type="project" value="TreeGrafter"/>
</dbReference>
<dbReference type="InterPro" id="IPR056332">
    <property type="entry name" value="Beta-prop_BBS7"/>
</dbReference>
<evidence type="ECO:0000313" key="6">
    <source>
        <dbReference type="Proteomes" id="UP000053766"/>
    </source>
</evidence>
<evidence type="ECO:0000256" key="2">
    <source>
        <dbReference type="SAM" id="MobiDB-lite"/>
    </source>
</evidence>
<dbReference type="Pfam" id="PF23360">
    <property type="entry name" value="BBS7_GAE"/>
    <property type="match status" value="1"/>
</dbReference>
<feature type="compositionally biased region" description="Polar residues" evidence="2">
    <location>
        <begin position="426"/>
        <end position="435"/>
    </location>
</feature>
<dbReference type="OrthoDB" id="414590at2759"/>
<keyword evidence="6" id="KW-1185">Reference proteome</keyword>
<sequence>MELNLMRLDFAQVGTTNRSCMRVIPSQKSNKSKEKRPLEKIVVGSHNGCVICLCRKNNDTQIIYKSPPGLPIEAVCLGGAIGTLQDKYVICPDDILDIVCLMSTGGAWSGRPFTSVAACADAVIRVIEGSKIAYEVQLSSVPNTLYLFMGDGGFSKQLVLYGTKNGQLGLIDLGAKGADIKWEISTSTLSGITAITCYPFTGSDHPNILIGKADGMLEIYTVDSEDHCVLYGIYHCDESITSIGCGRISSEEEDEIVVCTYTGWLFSLAPSKYSVAPTSAKTADVHVKVQQLRTDIKELETKLNEERVRYGELTKKGGNQAAYIPMFEIHDSFEFSPQYNAYALTIELAIQIDFIIVQSKIPARLIEVERNASVVCQQAQSEYNPWALLASYRCQANVNRIELRVKVDEGIHGPLVIYICPKSHPKTVQNPSSTVDDGDDFTKTHKES</sequence>
<evidence type="ECO:0008006" key="7">
    <source>
        <dbReference type="Google" id="ProtNLM"/>
    </source>
</evidence>
<dbReference type="Proteomes" id="UP000053766">
    <property type="component" value="Unassembled WGS sequence"/>
</dbReference>
<dbReference type="PANTHER" id="PTHR16074:SF4">
    <property type="entry name" value="BARDET-BIEDL SYNDROME 7 PROTEIN"/>
    <property type="match status" value="1"/>
</dbReference>
<dbReference type="GO" id="GO:0036064">
    <property type="term" value="C:ciliary basal body"/>
    <property type="evidence" value="ECO:0007669"/>
    <property type="project" value="TreeGrafter"/>
</dbReference>
<dbReference type="SUPFAM" id="SSF50978">
    <property type="entry name" value="WD40 repeat-like"/>
    <property type="match status" value="1"/>
</dbReference>
<evidence type="ECO:0000256" key="1">
    <source>
        <dbReference type="SAM" id="Coils"/>
    </source>
</evidence>
<dbReference type="Pfam" id="PF23743">
    <property type="entry name" value="Beta-prop_BBS7"/>
    <property type="match status" value="1"/>
</dbReference>
<evidence type="ECO:0000259" key="3">
    <source>
        <dbReference type="Pfam" id="PF23360"/>
    </source>
</evidence>
<dbReference type="GO" id="GO:0060271">
    <property type="term" value="P:cilium assembly"/>
    <property type="evidence" value="ECO:0007669"/>
    <property type="project" value="TreeGrafter"/>
</dbReference>
<keyword evidence="1" id="KW-0175">Coiled coil</keyword>
<dbReference type="GO" id="GO:0008104">
    <property type="term" value="P:intracellular protein localization"/>
    <property type="evidence" value="ECO:0007669"/>
    <property type="project" value="TreeGrafter"/>
</dbReference>
<evidence type="ECO:0000259" key="4">
    <source>
        <dbReference type="Pfam" id="PF23743"/>
    </source>
</evidence>
<accession>A0A0D8XP81</accession>